<dbReference type="PANTHER" id="PTHR30540:SF79">
    <property type="entry name" value="LOW AFFINITY POTASSIUM TRANSPORT SYSTEM PROTEIN KUP"/>
    <property type="match status" value="1"/>
</dbReference>
<evidence type="ECO:0000256" key="3">
    <source>
        <dbReference type="ARBA" id="ARBA00022448"/>
    </source>
</evidence>
<feature type="transmembrane region" description="Helical" evidence="12">
    <location>
        <begin position="341"/>
        <end position="362"/>
    </location>
</feature>
<feature type="transmembrane region" description="Helical" evidence="12">
    <location>
        <begin position="248"/>
        <end position="270"/>
    </location>
</feature>
<dbReference type="GO" id="GO:0015079">
    <property type="term" value="F:potassium ion transmembrane transporter activity"/>
    <property type="evidence" value="ECO:0007669"/>
    <property type="project" value="InterPro"/>
</dbReference>
<evidence type="ECO:0000256" key="4">
    <source>
        <dbReference type="ARBA" id="ARBA00022475"/>
    </source>
</evidence>
<dbReference type="HAMAP" id="MF_01522">
    <property type="entry name" value="Kup"/>
    <property type="match status" value="1"/>
</dbReference>
<keyword evidence="9 12" id="KW-1133">Transmembrane helix</keyword>
<evidence type="ECO:0000256" key="11">
    <source>
        <dbReference type="ARBA" id="ARBA00023136"/>
    </source>
</evidence>
<feature type="transmembrane region" description="Helical" evidence="12">
    <location>
        <begin position="398"/>
        <end position="420"/>
    </location>
</feature>
<keyword evidence="6 12" id="KW-0812">Transmembrane</keyword>
<organism evidence="15">
    <name type="scientific">freshwater metagenome</name>
    <dbReference type="NCBI Taxonomy" id="449393"/>
    <lineage>
        <taxon>unclassified sequences</taxon>
        <taxon>metagenomes</taxon>
        <taxon>ecological metagenomes</taxon>
    </lineage>
</organism>
<dbReference type="InterPro" id="IPR053952">
    <property type="entry name" value="K_trans_C"/>
</dbReference>
<feature type="transmembrane region" description="Helical" evidence="12">
    <location>
        <begin position="426"/>
        <end position="444"/>
    </location>
</feature>
<dbReference type="InterPro" id="IPR003855">
    <property type="entry name" value="K+_transporter"/>
</dbReference>
<keyword evidence="7" id="KW-0769">Symport</keyword>
<dbReference type="EMBL" id="CAEZYZ010000159">
    <property type="protein sequence ID" value="CAB4754382.1"/>
    <property type="molecule type" value="Genomic_DNA"/>
</dbReference>
<comment type="subcellular location">
    <subcellularLocation>
        <location evidence="1">Membrane</location>
        <topology evidence="1">Multi-pass membrane protein</topology>
    </subcellularLocation>
</comment>
<feature type="transmembrane region" description="Helical" evidence="12">
    <location>
        <begin position="290"/>
        <end position="315"/>
    </location>
</feature>
<dbReference type="AlphaFoldDB" id="A0A6J6U3R3"/>
<feature type="transmembrane region" description="Helical" evidence="12">
    <location>
        <begin position="49"/>
        <end position="70"/>
    </location>
</feature>
<dbReference type="Pfam" id="PF22776">
    <property type="entry name" value="K_trans_C"/>
    <property type="match status" value="1"/>
</dbReference>
<feature type="transmembrane region" description="Helical" evidence="12">
    <location>
        <begin position="212"/>
        <end position="236"/>
    </location>
</feature>
<keyword evidence="3" id="KW-0813">Transport</keyword>
<accession>A0A6J6U3R3</accession>
<evidence type="ECO:0000313" key="15">
    <source>
        <dbReference type="EMBL" id="CAB4754382.1"/>
    </source>
</evidence>
<evidence type="ECO:0000256" key="8">
    <source>
        <dbReference type="ARBA" id="ARBA00022958"/>
    </source>
</evidence>
<gene>
    <name evidence="15" type="ORF">UFOPK2810_00992</name>
</gene>
<keyword evidence="5" id="KW-0633">Potassium transport</keyword>
<feature type="transmembrane region" description="Helical" evidence="12">
    <location>
        <begin position="103"/>
        <end position="122"/>
    </location>
</feature>
<evidence type="ECO:0000256" key="9">
    <source>
        <dbReference type="ARBA" id="ARBA00022989"/>
    </source>
</evidence>
<reference evidence="15" key="1">
    <citation type="submission" date="2020-05" db="EMBL/GenBank/DDBJ databases">
        <authorList>
            <person name="Chiriac C."/>
            <person name="Salcher M."/>
            <person name="Ghai R."/>
            <person name="Kavagutti S V."/>
        </authorList>
    </citation>
    <scope>NUCLEOTIDE SEQUENCE</scope>
</reference>
<keyword evidence="11 12" id="KW-0472">Membrane</keyword>
<evidence type="ECO:0000256" key="1">
    <source>
        <dbReference type="ARBA" id="ARBA00004141"/>
    </source>
</evidence>
<proteinExistence type="inferred from homology"/>
<feature type="transmembrane region" description="Helical" evidence="12">
    <location>
        <begin position="172"/>
        <end position="192"/>
    </location>
</feature>
<name>A0A6J6U3R3_9ZZZZ</name>
<dbReference type="InterPro" id="IPR053951">
    <property type="entry name" value="K_trans_N"/>
</dbReference>
<evidence type="ECO:0000259" key="14">
    <source>
        <dbReference type="Pfam" id="PF22776"/>
    </source>
</evidence>
<feature type="transmembrane region" description="Helical" evidence="12">
    <location>
        <begin position="142"/>
        <end position="160"/>
    </location>
</feature>
<evidence type="ECO:0000256" key="6">
    <source>
        <dbReference type="ARBA" id="ARBA00022692"/>
    </source>
</evidence>
<keyword evidence="4" id="KW-1003">Cell membrane</keyword>
<sequence length="622" mass="65165">MTSPQTRTIAATTGLAMAATGVVFGDIGTSPLYALKATLAVSGSGREAVLGVVSLIFWALMLVVTTKYLLFVMRADNHGEGGILALLALLPEKVRLATGGRRMALLLLILIGTALLFGDGALTPAISVLSATEGLGVVNEDLGHLAVPLTVVILAILFAVQSRGTHRIGRVFGPIMVLWFIVLAGLGIFHILGDPSVLMALSPTLGVAYLIANPGLGFAIGAVVILAVTGAEALYADMGHFGLRPIRLAWAALIAPSLVLCYLGQAAVVIKDPEAASDPFFSMAPNSSFALFMVILSTAATVIASQALITGVFSLSRQAVQLGLIPRLTIRHTSSSHEGQIYVPIANWLLGITSIALVIAFGSSEALASAYVLAIAGTMAITTVAFHRVARDVWGWSLLRAGLLTSAFLFLDIAFLLSTITKVFDGGWVPVLLASAALIVMLVWRSGQRILAGYVAGSSISWAAVTEVLSSGRIARTPGEGVVLASHPDQVPQALAASIRLLRAVPEELVILTVHTVPIPVVADADRLTVTQHSDGIRQVIASVGFTETPSVPDLIKDLPGPDAGERTYYLSDRAFLATSAGQMGRIGESIFAFLHRNAARPAQFFGIPDGQVVTLSTHMDL</sequence>
<dbReference type="GO" id="GO:0016020">
    <property type="term" value="C:membrane"/>
    <property type="evidence" value="ECO:0007669"/>
    <property type="project" value="UniProtKB-SubCell"/>
</dbReference>
<evidence type="ECO:0000256" key="12">
    <source>
        <dbReference type="SAM" id="Phobius"/>
    </source>
</evidence>
<dbReference type="GO" id="GO:0015293">
    <property type="term" value="F:symporter activity"/>
    <property type="evidence" value="ECO:0007669"/>
    <property type="project" value="UniProtKB-KW"/>
</dbReference>
<feature type="domain" description="K+ potassium transporter integral membrane" evidence="13">
    <location>
        <begin position="15"/>
        <end position="461"/>
    </location>
</feature>
<evidence type="ECO:0000256" key="10">
    <source>
        <dbReference type="ARBA" id="ARBA00023065"/>
    </source>
</evidence>
<evidence type="ECO:0000259" key="13">
    <source>
        <dbReference type="Pfam" id="PF02705"/>
    </source>
</evidence>
<dbReference type="InterPro" id="IPR023051">
    <property type="entry name" value="Kup"/>
</dbReference>
<comment type="similarity">
    <text evidence="2">Belongs to the HAK/KUP transporter (TC 2.A.72) family.</text>
</comment>
<evidence type="ECO:0000256" key="5">
    <source>
        <dbReference type="ARBA" id="ARBA00022538"/>
    </source>
</evidence>
<keyword evidence="8" id="KW-0630">Potassium</keyword>
<dbReference type="PANTHER" id="PTHR30540">
    <property type="entry name" value="OSMOTIC STRESS POTASSIUM TRANSPORTER"/>
    <property type="match status" value="1"/>
</dbReference>
<dbReference type="Pfam" id="PF02705">
    <property type="entry name" value="K_trans"/>
    <property type="match status" value="1"/>
</dbReference>
<protein>
    <submittedName>
        <fullName evidence="15">Unannotated protein</fullName>
    </submittedName>
</protein>
<evidence type="ECO:0000256" key="7">
    <source>
        <dbReference type="ARBA" id="ARBA00022847"/>
    </source>
</evidence>
<evidence type="ECO:0000256" key="2">
    <source>
        <dbReference type="ARBA" id="ARBA00007019"/>
    </source>
</evidence>
<keyword evidence="10" id="KW-0406">Ion transport</keyword>
<feature type="domain" description="K+ potassium transporter C-terminal" evidence="14">
    <location>
        <begin position="478"/>
        <end position="621"/>
    </location>
</feature>
<feature type="transmembrane region" description="Helical" evidence="12">
    <location>
        <begin position="368"/>
        <end position="386"/>
    </location>
</feature>